<dbReference type="GO" id="GO:0005737">
    <property type="term" value="C:cytoplasm"/>
    <property type="evidence" value="ECO:0007669"/>
    <property type="project" value="UniProtKB-ARBA"/>
</dbReference>
<comment type="catalytic activity">
    <reaction evidence="15">
        <text>1,2-di-(9Z-octadecenoyl)-sn-glycero-3-phospho-(1'-sn-glycerol-3'-phosphate) + H2O = 1,2-di-(9Z-octadecenoyl)-sn-glycero-3-phospho-(1'-sn-glycerol) + phosphate</text>
        <dbReference type="Rhea" id="RHEA:42304"/>
        <dbReference type="ChEBI" id="CHEBI:15377"/>
        <dbReference type="ChEBI" id="CHEBI:43474"/>
        <dbReference type="ChEBI" id="CHEBI:75163"/>
        <dbReference type="ChEBI" id="CHEBI:78907"/>
    </reaction>
    <physiologicalReaction direction="left-to-right" evidence="15">
        <dbReference type="Rhea" id="RHEA:42305"/>
    </physiologicalReaction>
</comment>
<comment type="catalytic activity">
    <reaction evidence="16">
        <text>1,2-dioctanoyl-sn-glycero-3-phospho-(1D-myo-inositol-5-phosphate) + H2O = 1,2-dioctanoyl-sn-glycero-3-phospho-(1D-myo-inositol) + phosphate</text>
        <dbReference type="Rhea" id="RHEA:42308"/>
        <dbReference type="ChEBI" id="CHEBI:15377"/>
        <dbReference type="ChEBI" id="CHEBI:43474"/>
        <dbReference type="ChEBI" id="CHEBI:65221"/>
        <dbReference type="ChEBI" id="CHEBI:78911"/>
    </reaction>
    <physiologicalReaction direction="left-to-right" evidence="16">
        <dbReference type="Rhea" id="RHEA:42309"/>
    </physiologicalReaction>
</comment>
<dbReference type="WBParaSite" id="EVEC_0001090201-mRNA-1">
    <property type="protein sequence ID" value="EVEC_0001090201-mRNA-1"/>
    <property type="gene ID" value="EVEC_0001090201"/>
</dbReference>
<protein>
    <recommendedName>
        <fullName evidence="17">Phosphatidylglycerophosphatase and protein-tyrosine phosphatase 1</fullName>
        <ecNumber evidence="11">3.1.3.27</ecNumber>
    </recommendedName>
</protein>
<dbReference type="AlphaFoldDB" id="A0A0N4VJ81"/>
<evidence type="ECO:0000256" key="4">
    <source>
        <dbReference type="ARBA" id="ARBA00022801"/>
    </source>
</evidence>
<evidence type="ECO:0000256" key="7">
    <source>
        <dbReference type="ARBA" id="ARBA00023136"/>
    </source>
</evidence>
<evidence type="ECO:0000256" key="10">
    <source>
        <dbReference type="ARBA" id="ARBA00024192"/>
    </source>
</evidence>
<gene>
    <name evidence="20" type="ORF">EVEC_LOCUS10228</name>
</gene>
<evidence type="ECO:0000256" key="13">
    <source>
        <dbReference type="ARBA" id="ARBA00051818"/>
    </source>
</evidence>
<dbReference type="InterPro" id="IPR000387">
    <property type="entry name" value="Tyr_Pase_dom"/>
</dbReference>
<evidence type="ECO:0000313" key="21">
    <source>
        <dbReference type="Proteomes" id="UP000274131"/>
    </source>
</evidence>
<dbReference type="Pfam" id="PF00782">
    <property type="entry name" value="DSPc"/>
    <property type="match status" value="1"/>
</dbReference>
<dbReference type="InterPro" id="IPR000340">
    <property type="entry name" value="Dual-sp_phosphatase_cat-dom"/>
</dbReference>
<dbReference type="Proteomes" id="UP000274131">
    <property type="component" value="Unassembled WGS sequence"/>
</dbReference>
<dbReference type="InterPro" id="IPR020422">
    <property type="entry name" value="TYR_PHOSPHATASE_DUAL_dom"/>
</dbReference>
<comment type="catalytic activity">
    <reaction evidence="14">
        <text>1,2-dibutyryl-sn-glycero-3-phospho-(1D-myo-inositol-5-phosphate) + H2O = 1,2-dibutyryl-sn-glycero-3-phospho-(1D-myo-inositol) + phosphate</text>
        <dbReference type="Rhea" id="RHEA:42584"/>
        <dbReference type="ChEBI" id="CHEBI:15377"/>
        <dbReference type="ChEBI" id="CHEBI:43474"/>
        <dbReference type="ChEBI" id="CHEBI:82605"/>
        <dbReference type="ChEBI" id="CHEBI:82606"/>
    </reaction>
    <physiologicalReaction direction="left-to-right" evidence="14">
        <dbReference type="Rhea" id="RHEA:42585"/>
    </physiologicalReaction>
</comment>
<feature type="domain" description="Tyrosine specific protein phosphatases" evidence="19">
    <location>
        <begin position="100"/>
        <end position="173"/>
    </location>
</feature>
<keyword evidence="3" id="KW-0444">Lipid biosynthesis</keyword>
<evidence type="ECO:0000256" key="14">
    <source>
        <dbReference type="ARBA" id="ARBA00052505"/>
    </source>
</evidence>
<comment type="pathway">
    <text evidence="2">Lipid metabolism.</text>
</comment>
<evidence type="ECO:0000256" key="5">
    <source>
        <dbReference type="ARBA" id="ARBA00022912"/>
    </source>
</evidence>
<evidence type="ECO:0000256" key="2">
    <source>
        <dbReference type="ARBA" id="ARBA00005189"/>
    </source>
</evidence>
<keyword evidence="7" id="KW-0472">Membrane</keyword>
<comment type="catalytic activity">
    <reaction evidence="12">
        <text>a 1,2-diacyl-sn-glycero-3-phospho-(1'-sn-glycero-3'-phosphate) + H2O = a 1,2-diacyl-sn-glycero-3-phospho-(1'-sn-glycerol) + phosphate</text>
        <dbReference type="Rhea" id="RHEA:33751"/>
        <dbReference type="ChEBI" id="CHEBI:15377"/>
        <dbReference type="ChEBI" id="CHEBI:43474"/>
        <dbReference type="ChEBI" id="CHEBI:60110"/>
        <dbReference type="ChEBI" id="CHEBI:64716"/>
        <dbReference type="EC" id="3.1.3.27"/>
    </reaction>
    <physiologicalReaction direction="left-to-right" evidence="12">
        <dbReference type="Rhea" id="RHEA:33752"/>
    </physiologicalReaction>
</comment>
<dbReference type="PROSITE" id="PS50054">
    <property type="entry name" value="TYR_PHOSPHATASE_DUAL"/>
    <property type="match status" value="1"/>
</dbReference>
<dbReference type="GO" id="GO:0004721">
    <property type="term" value="F:phosphoprotein phosphatase activity"/>
    <property type="evidence" value="ECO:0007669"/>
    <property type="project" value="UniProtKB-KW"/>
</dbReference>
<evidence type="ECO:0000256" key="12">
    <source>
        <dbReference type="ARBA" id="ARBA00050944"/>
    </source>
</evidence>
<evidence type="ECO:0000256" key="3">
    <source>
        <dbReference type="ARBA" id="ARBA00022516"/>
    </source>
</evidence>
<keyword evidence="5" id="KW-0904">Protein phosphatase</keyword>
<reference evidence="22" key="1">
    <citation type="submission" date="2017-02" db="UniProtKB">
        <authorList>
            <consortium name="WormBaseParasite"/>
        </authorList>
    </citation>
    <scope>IDENTIFICATION</scope>
</reference>
<evidence type="ECO:0000259" key="18">
    <source>
        <dbReference type="PROSITE" id="PS50054"/>
    </source>
</evidence>
<evidence type="ECO:0000256" key="11">
    <source>
        <dbReference type="ARBA" id="ARBA00024224"/>
    </source>
</evidence>
<evidence type="ECO:0000256" key="6">
    <source>
        <dbReference type="ARBA" id="ARBA00023098"/>
    </source>
</evidence>
<keyword evidence="8" id="KW-0594">Phospholipid biosynthesis</keyword>
<evidence type="ECO:0000256" key="9">
    <source>
        <dbReference type="ARBA" id="ARBA00023264"/>
    </source>
</evidence>
<organism evidence="22">
    <name type="scientific">Enterobius vermicularis</name>
    <name type="common">Human pinworm</name>
    <dbReference type="NCBI Taxonomy" id="51028"/>
    <lineage>
        <taxon>Eukaryota</taxon>
        <taxon>Metazoa</taxon>
        <taxon>Ecdysozoa</taxon>
        <taxon>Nematoda</taxon>
        <taxon>Chromadorea</taxon>
        <taxon>Rhabditida</taxon>
        <taxon>Spirurina</taxon>
        <taxon>Oxyuridomorpha</taxon>
        <taxon>Oxyuroidea</taxon>
        <taxon>Oxyuridae</taxon>
        <taxon>Enterobius</taxon>
    </lineage>
</organism>
<dbReference type="InterPro" id="IPR029021">
    <property type="entry name" value="Prot-tyrosine_phosphatase-like"/>
</dbReference>
<dbReference type="GO" id="GO:0008962">
    <property type="term" value="F:phosphatidylglycerophosphatase activity"/>
    <property type="evidence" value="ECO:0007669"/>
    <property type="project" value="UniProtKB-EC"/>
</dbReference>
<keyword evidence="6" id="KW-0443">Lipid metabolism</keyword>
<evidence type="ECO:0000313" key="20">
    <source>
        <dbReference type="EMBL" id="VDD95477.1"/>
    </source>
</evidence>
<dbReference type="PANTHER" id="PTHR46274">
    <property type="entry name" value="PHOSPHATIDYLINOSITOL PHOSPHATASE"/>
    <property type="match status" value="1"/>
</dbReference>
<dbReference type="EMBL" id="UXUI01010652">
    <property type="protein sequence ID" value="VDD95477.1"/>
    <property type="molecule type" value="Genomic_DNA"/>
</dbReference>
<evidence type="ECO:0000256" key="16">
    <source>
        <dbReference type="ARBA" id="ARBA00052780"/>
    </source>
</evidence>
<keyword evidence="9" id="KW-1208">Phospholipid metabolism</keyword>
<evidence type="ECO:0000313" key="22">
    <source>
        <dbReference type="WBParaSite" id="EVEC_0001090201-mRNA-1"/>
    </source>
</evidence>
<proteinExistence type="predicted"/>
<comment type="subcellular location">
    <subcellularLocation>
        <location evidence="1">Membrane</location>
    </subcellularLocation>
</comment>
<dbReference type="PROSITE" id="PS50056">
    <property type="entry name" value="TYR_PHOSPHATASE_2"/>
    <property type="match status" value="1"/>
</dbReference>
<feature type="domain" description="Tyrosine-protein phosphatase" evidence="18">
    <location>
        <begin position="27"/>
        <end position="184"/>
    </location>
</feature>
<dbReference type="Gene3D" id="3.90.190.10">
    <property type="entry name" value="Protein tyrosine phosphatase superfamily"/>
    <property type="match status" value="1"/>
</dbReference>
<name>A0A0N4VJ81_ENTVE</name>
<keyword evidence="4" id="KW-0378">Hydrolase</keyword>
<evidence type="ECO:0000259" key="19">
    <source>
        <dbReference type="PROSITE" id="PS50056"/>
    </source>
</evidence>
<dbReference type="GO" id="GO:0016020">
    <property type="term" value="C:membrane"/>
    <property type="evidence" value="ECO:0007669"/>
    <property type="project" value="UniProtKB-SubCell"/>
</dbReference>
<evidence type="ECO:0000256" key="17">
    <source>
        <dbReference type="ARBA" id="ARBA00069309"/>
    </source>
</evidence>
<dbReference type="OrthoDB" id="273181at2759"/>
<reference evidence="20 21" key="2">
    <citation type="submission" date="2018-10" db="EMBL/GenBank/DDBJ databases">
        <authorList>
            <consortium name="Pathogen Informatics"/>
        </authorList>
    </citation>
    <scope>NUCLEOTIDE SEQUENCE [LARGE SCALE GENOMIC DNA]</scope>
</reference>
<dbReference type="InterPro" id="IPR016130">
    <property type="entry name" value="Tyr_Pase_AS"/>
</dbReference>
<dbReference type="SUPFAM" id="SSF52799">
    <property type="entry name" value="(Phosphotyrosine protein) phosphatases II"/>
    <property type="match status" value="1"/>
</dbReference>
<comment type="catalytic activity">
    <reaction evidence="13">
        <text>a 1-acyl-2-hexanoyl-sn-glycero-3-phospho-(1D-myo-inositol-5-phosphate) + H2O = a 1-acyl-2-hexanoyl-sn-glycero-3-phospho-(1D-myo-inositol) + phosphate</text>
        <dbReference type="Rhea" id="RHEA:42320"/>
        <dbReference type="ChEBI" id="CHEBI:15377"/>
        <dbReference type="ChEBI" id="CHEBI:43474"/>
        <dbReference type="ChEBI" id="CHEBI:78930"/>
        <dbReference type="ChEBI" id="CHEBI:78931"/>
    </reaction>
    <physiologicalReaction direction="left-to-right" evidence="13">
        <dbReference type="Rhea" id="RHEA:42321"/>
    </physiologicalReaction>
</comment>
<evidence type="ECO:0000256" key="1">
    <source>
        <dbReference type="ARBA" id="ARBA00004370"/>
    </source>
</evidence>
<dbReference type="FunFam" id="3.90.190.10:FF:000060">
    <property type="entry name" value="Phosphatidylglycerophosphatase and protein-tyrosine phosphatase 1"/>
    <property type="match status" value="1"/>
</dbReference>
<sequence length="187" mass="21905">MFAAVAFYPSLTYNIIRNYLQPKRWPWYSRIDETVLLGALPFQSMTKEFLKENVGGVVCCTEDYELRAGWRVMRESDWTSRSIAFHRVPMKDFTGTTSVANIHGAVEFINKIGKTGKSVYVVVLYVHCKAGRSRSAMIVLCYVMHKKDWMPNVAFDYLTMKRSQVIFRTEHWKSINDYRQFLDSHKH</sequence>
<dbReference type="GO" id="GO:0008654">
    <property type="term" value="P:phospholipid biosynthetic process"/>
    <property type="evidence" value="ECO:0007669"/>
    <property type="project" value="UniProtKB-KW"/>
</dbReference>
<dbReference type="PANTHER" id="PTHR46274:SF6">
    <property type="entry name" value="TYR_PHOSPHATASE_2 DOMAIN-CONTAINING PROTEIN"/>
    <property type="match status" value="1"/>
</dbReference>
<evidence type="ECO:0000256" key="8">
    <source>
        <dbReference type="ARBA" id="ARBA00023209"/>
    </source>
</evidence>
<accession>A0A0N4VJ81</accession>
<keyword evidence="21" id="KW-1185">Reference proteome</keyword>
<dbReference type="SMART" id="SM00195">
    <property type="entry name" value="DSPc"/>
    <property type="match status" value="1"/>
</dbReference>
<evidence type="ECO:0000256" key="15">
    <source>
        <dbReference type="ARBA" id="ARBA00052632"/>
    </source>
</evidence>
<comment type="pathway">
    <text evidence="10">Phospholipid metabolism; phosphatidylglycerol biosynthesis; phosphatidylglycerol from CDP-diacylglycerol: step 2/2.</text>
</comment>
<dbReference type="EC" id="3.1.3.27" evidence="11"/>
<dbReference type="STRING" id="51028.A0A0N4VJ81"/>
<dbReference type="PROSITE" id="PS00383">
    <property type="entry name" value="TYR_PHOSPHATASE_1"/>
    <property type="match status" value="1"/>
</dbReference>